<dbReference type="KEGG" id="crd:CRES_1984"/>
<evidence type="ECO:0000313" key="3">
    <source>
        <dbReference type="EMBL" id="AEI10337.1"/>
    </source>
</evidence>
<keyword evidence="2" id="KW-0732">Signal</keyword>
<keyword evidence="4" id="KW-1185">Reference proteome</keyword>
<protein>
    <submittedName>
        <fullName evidence="3">Trehalose corynomycolyl transferase A</fullName>
        <ecNumber evidence="3">2.3.1.122</ecNumber>
    </submittedName>
</protein>
<gene>
    <name evidence="3" type="primary">cmtA</name>
    <name evidence="3" type="ordered locus">CRES_1984</name>
</gene>
<dbReference type="InterPro" id="IPR050583">
    <property type="entry name" value="Mycobacterial_A85_antigen"/>
</dbReference>
<dbReference type="Gene3D" id="3.40.50.1820">
    <property type="entry name" value="alpha/beta hydrolase"/>
    <property type="match status" value="1"/>
</dbReference>
<feature type="signal peptide" evidence="2">
    <location>
        <begin position="1"/>
        <end position="30"/>
    </location>
</feature>
<evidence type="ECO:0000256" key="2">
    <source>
        <dbReference type="SAM" id="SignalP"/>
    </source>
</evidence>
<organism evidence="3 4">
    <name type="scientific">Corynebacterium resistens (strain DSM 45100 / JCM 12819 / GTC 2026 / SICGH 158)</name>
    <dbReference type="NCBI Taxonomy" id="662755"/>
    <lineage>
        <taxon>Bacteria</taxon>
        <taxon>Bacillati</taxon>
        <taxon>Actinomycetota</taxon>
        <taxon>Actinomycetes</taxon>
        <taxon>Mycobacteriales</taxon>
        <taxon>Corynebacteriaceae</taxon>
        <taxon>Corynebacterium</taxon>
    </lineage>
</organism>
<sequence length="409" mass="43524">MKRPLNRIGAAAVIALAAASTAVIAPTAVAQTDNAAKPAKITLKPELTEEQAQVQWRKIIAAYQEKGFDNVFEATAHSDSMNRDIPVVVIQPHDKSKRDNAPTVYMLNGADGGEGAANWIAQSDVITYYGGNNGQFSDVDASPGIGANIVIPMAGAYSYYTDWVKEQKNLQGGGGIQKWETFLTKELPQGIEPALKANQDKRALAGLSMSATSVLNLAQHNPGFYDSIGSFSGCAATTTGLAPEFINITVGRGGASIDKMWGGRNTKTARYNDPQLNAHKLKGQQNIYISNGSGFAGPHDLLGSERVRGNSSASATVIVEGGVIEAATNMCTHQFRARTNALGIPVTYNFRPVGTHQWGYWQDDMRDYWPVLVKGLGTGAEKPAEPRQSRGGDLAGSIATLTGSKPATK</sequence>
<dbReference type="Pfam" id="PF00756">
    <property type="entry name" value="Esterase"/>
    <property type="match status" value="1"/>
</dbReference>
<feature type="chain" id="PRO_5003369077" evidence="2">
    <location>
        <begin position="31"/>
        <end position="409"/>
    </location>
</feature>
<dbReference type="AlphaFoldDB" id="F8E365"/>
<dbReference type="RefSeq" id="WP_013889319.1">
    <property type="nucleotide sequence ID" value="NC_015673.1"/>
</dbReference>
<keyword evidence="3" id="KW-0012">Acyltransferase</keyword>
<dbReference type="PANTHER" id="PTHR48098:SF1">
    <property type="entry name" value="DIACYLGLYCEROL ACYLTRANSFERASE_MYCOLYLTRANSFERASE AG85A"/>
    <property type="match status" value="1"/>
</dbReference>
<dbReference type="EMBL" id="CP002857">
    <property type="protein sequence ID" value="AEI10337.1"/>
    <property type="molecule type" value="Genomic_DNA"/>
</dbReference>
<dbReference type="SUPFAM" id="SSF53474">
    <property type="entry name" value="alpha/beta-Hydrolases"/>
    <property type="match status" value="1"/>
</dbReference>
<proteinExistence type="predicted"/>
<reference evidence="3 4" key="1">
    <citation type="journal article" date="2012" name="BMC Genomics">
        <title>Complete genome sequence, lifestyle, and multi-drug resistance of the human pathogen Corynebacterium resistens DSM 45100 isolated from blood samples of a leukemia patient.</title>
        <authorList>
            <person name="Schroder J."/>
            <person name="Maus I."/>
            <person name="Meyer K."/>
            <person name="Wordemann S."/>
            <person name="Blom J."/>
            <person name="Jaenicke S."/>
            <person name="Schneider J."/>
            <person name="Trost E."/>
            <person name="Tauch A."/>
        </authorList>
    </citation>
    <scope>NUCLEOTIDE SEQUENCE [LARGE SCALE GENOMIC DNA]</scope>
    <source>
        <strain evidence="4">DSM 45100 / JCM 12819 / CCUG 50093 / GTC 2026 / SICGH 158</strain>
    </source>
</reference>
<dbReference type="PANTHER" id="PTHR48098">
    <property type="entry name" value="ENTEROCHELIN ESTERASE-RELATED"/>
    <property type="match status" value="1"/>
</dbReference>
<dbReference type="STRING" id="662755.CRES_1984"/>
<dbReference type="InterPro" id="IPR000801">
    <property type="entry name" value="Esterase-like"/>
</dbReference>
<name>F8E365_CORRG</name>
<dbReference type="Proteomes" id="UP000000492">
    <property type="component" value="Chromosome"/>
</dbReference>
<dbReference type="EC" id="2.3.1.122" evidence="3"/>
<keyword evidence="3" id="KW-0808">Transferase</keyword>
<evidence type="ECO:0000313" key="4">
    <source>
        <dbReference type="Proteomes" id="UP000000492"/>
    </source>
</evidence>
<accession>F8E365</accession>
<dbReference type="OrthoDB" id="4510758at2"/>
<dbReference type="eggNOG" id="COG0627">
    <property type="taxonomic scope" value="Bacteria"/>
</dbReference>
<feature type="region of interest" description="Disordered" evidence="1">
    <location>
        <begin position="379"/>
        <end position="409"/>
    </location>
</feature>
<dbReference type="GO" id="GO:0050348">
    <property type="term" value="F:trehalose O-mycolyltransferase activity"/>
    <property type="evidence" value="ECO:0007669"/>
    <property type="project" value="UniProtKB-EC"/>
</dbReference>
<dbReference type="InterPro" id="IPR029058">
    <property type="entry name" value="AB_hydrolase_fold"/>
</dbReference>
<dbReference type="HOGENOM" id="CLU_026624_0_2_11"/>
<feature type="compositionally biased region" description="Polar residues" evidence="1">
    <location>
        <begin position="399"/>
        <end position="409"/>
    </location>
</feature>
<evidence type="ECO:0000256" key="1">
    <source>
        <dbReference type="SAM" id="MobiDB-lite"/>
    </source>
</evidence>